<comment type="similarity">
    <text evidence="1 10">Belongs to the GatB/GatE family. GatB subfamily.</text>
</comment>
<dbReference type="FunCoup" id="A0A540VDQ3">
    <property type="interactions" value="495"/>
</dbReference>
<dbReference type="Pfam" id="PF02934">
    <property type="entry name" value="GatB_N"/>
    <property type="match status" value="1"/>
</dbReference>
<dbReference type="OrthoDB" id="9804078at2"/>
<accession>A0A540VDQ3</accession>
<dbReference type="GO" id="GO:0050567">
    <property type="term" value="F:glutaminyl-tRNA synthase (glutamine-hydrolyzing) activity"/>
    <property type="evidence" value="ECO:0007669"/>
    <property type="project" value="UniProtKB-UniRule"/>
</dbReference>
<dbReference type="FunFam" id="1.10.10.410:FF:000001">
    <property type="entry name" value="Aspartyl/glutamyl-tRNA(Asn/Gln) amidotransferase subunit B"/>
    <property type="match status" value="1"/>
</dbReference>
<proteinExistence type="inferred from homology"/>
<comment type="caution">
    <text evidence="12">The sequence shown here is derived from an EMBL/GenBank/DDBJ whole genome shotgun (WGS) entry which is preliminary data.</text>
</comment>
<reference evidence="12 13" key="1">
    <citation type="submission" date="2019-06" db="EMBL/GenBank/DDBJ databases">
        <title>Genome sequence of Litorilinea aerophila BAA-2444.</title>
        <authorList>
            <person name="Maclea K.S."/>
            <person name="Maurais E.G."/>
            <person name="Iannazzi L.C."/>
        </authorList>
    </citation>
    <scope>NUCLEOTIDE SEQUENCE [LARGE SCALE GENOMIC DNA]</scope>
    <source>
        <strain evidence="12 13">ATCC BAA-2444</strain>
    </source>
</reference>
<keyword evidence="6 10" id="KW-0648">Protein biosynthesis</keyword>
<evidence type="ECO:0000259" key="11">
    <source>
        <dbReference type="SMART" id="SM00845"/>
    </source>
</evidence>
<dbReference type="Proteomes" id="UP000317371">
    <property type="component" value="Unassembled WGS sequence"/>
</dbReference>
<dbReference type="GO" id="GO:0016740">
    <property type="term" value="F:transferase activity"/>
    <property type="evidence" value="ECO:0007669"/>
    <property type="project" value="UniProtKB-KW"/>
</dbReference>
<evidence type="ECO:0000313" key="12">
    <source>
        <dbReference type="EMBL" id="TQE94896.1"/>
    </source>
</evidence>
<dbReference type="PANTHER" id="PTHR11659:SF0">
    <property type="entry name" value="GLUTAMYL-TRNA(GLN) AMIDOTRANSFERASE SUBUNIT B, MITOCHONDRIAL"/>
    <property type="match status" value="1"/>
</dbReference>
<dbReference type="NCBIfam" id="NF004014">
    <property type="entry name" value="PRK05477.1-4"/>
    <property type="match status" value="1"/>
</dbReference>
<dbReference type="AlphaFoldDB" id="A0A540VDQ3"/>
<dbReference type="InterPro" id="IPR003789">
    <property type="entry name" value="Asn/Gln_tRNA_amidoTrase-B-like"/>
</dbReference>
<comment type="catalytic activity">
    <reaction evidence="8 10">
        <text>L-aspartyl-tRNA(Asn) + L-glutamine + ATP + H2O = L-asparaginyl-tRNA(Asn) + L-glutamate + ADP + phosphate + 2 H(+)</text>
        <dbReference type="Rhea" id="RHEA:14513"/>
        <dbReference type="Rhea" id="RHEA-COMP:9674"/>
        <dbReference type="Rhea" id="RHEA-COMP:9677"/>
        <dbReference type="ChEBI" id="CHEBI:15377"/>
        <dbReference type="ChEBI" id="CHEBI:15378"/>
        <dbReference type="ChEBI" id="CHEBI:29985"/>
        <dbReference type="ChEBI" id="CHEBI:30616"/>
        <dbReference type="ChEBI" id="CHEBI:43474"/>
        <dbReference type="ChEBI" id="CHEBI:58359"/>
        <dbReference type="ChEBI" id="CHEBI:78515"/>
        <dbReference type="ChEBI" id="CHEBI:78516"/>
        <dbReference type="ChEBI" id="CHEBI:456216"/>
    </reaction>
</comment>
<dbReference type="PANTHER" id="PTHR11659">
    <property type="entry name" value="GLUTAMYL-TRNA GLN AMIDOTRANSFERASE SUBUNIT B MITOCHONDRIAL AND PROKARYOTIC PET112-RELATED"/>
    <property type="match status" value="1"/>
</dbReference>
<protein>
    <recommendedName>
        <fullName evidence="10">Aspartyl/glutamyl-tRNA(Asn/Gln) amidotransferase subunit B</fullName>
        <shortName evidence="10">Asp/Glu-ADT subunit B</shortName>
        <ecNumber evidence="10">6.3.5.-</ecNumber>
    </recommendedName>
</protein>
<dbReference type="InterPro" id="IPR004413">
    <property type="entry name" value="GatB"/>
</dbReference>
<dbReference type="InterPro" id="IPR042114">
    <property type="entry name" value="GatB_C_1"/>
</dbReference>
<dbReference type="NCBIfam" id="NF004012">
    <property type="entry name" value="PRK05477.1-2"/>
    <property type="match status" value="1"/>
</dbReference>
<dbReference type="EC" id="6.3.5.-" evidence="10"/>
<dbReference type="GO" id="GO:0070681">
    <property type="term" value="P:glutaminyl-tRNAGln biosynthesis via transamidation"/>
    <property type="evidence" value="ECO:0007669"/>
    <property type="project" value="TreeGrafter"/>
</dbReference>
<dbReference type="Gene3D" id="1.10.150.380">
    <property type="entry name" value="GatB domain, N-terminal subdomain"/>
    <property type="match status" value="1"/>
</dbReference>
<evidence type="ECO:0000256" key="5">
    <source>
        <dbReference type="ARBA" id="ARBA00022840"/>
    </source>
</evidence>
<evidence type="ECO:0000256" key="4">
    <source>
        <dbReference type="ARBA" id="ARBA00022741"/>
    </source>
</evidence>
<comment type="function">
    <text evidence="7 10">Allows the formation of correctly charged Asn-tRNA(Asn) or Gln-tRNA(Gln) through the transamidation of misacylated Asp-tRNA(Asn) or Glu-tRNA(Gln) in organisms which lack either or both of asparaginyl-tRNA or glutaminyl-tRNA synthetases. The reaction takes place in the presence of glutamine and ATP through an activated phospho-Asp-tRNA(Asn) or phospho-Glu-tRNA(Gln).</text>
</comment>
<dbReference type="SMART" id="SM00845">
    <property type="entry name" value="GatB_Yqey"/>
    <property type="match status" value="1"/>
</dbReference>
<evidence type="ECO:0000256" key="3">
    <source>
        <dbReference type="ARBA" id="ARBA00022598"/>
    </source>
</evidence>
<evidence type="ECO:0000256" key="7">
    <source>
        <dbReference type="ARBA" id="ARBA00024799"/>
    </source>
</evidence>
<dbReference type="HAMAP" id="MF_00121">
    <property type="entry name" value="GatB"/>
    <property type="match status" value="1"/>
</dbReference>
<comment type="subunit">
    <text evidence="2 10">Heterotrimer of A, B and C subunits.</text>
</comment>
<dbReference type="GO" id="GO:0005524">
    <property type="term" value="F:ATP binding"/>
    <property type="evidence" value="ECO:0007669"/>
    <property type="project" value="UniProtKB-KW"/>
</dbReference>
<name>A0A540VDQ3_9CHLR</name>
<keyword evidence="4 10" id="KW-0547">Nucleotide-binding</keyword>
<dbReference type="Gene3D" id="1.10.10.410">
    <property type="match status" value="1"/>
</dbReference>
<dbReference type="InterPro" id="IPR014746">
    <property type="entry name" value="Gln_synth/guanido_kin_cat_dom"/>
</dbReference>
<dbReference type="NCBIfam" id="TIGR00133">
    <property type="entry name" value="gatB"/>
    <property type="match status" value="1"/>
</dbReference>
<evidence type="ECO:0000256" key="1">
    <source>
        <dbReference type="ARBA" id="ARBA00005306"/>
    </source>
</evidence>
<dbReference type="SUPFAM" id="SSF89095">
    <property type="entry name" value="GatB/YqeY motif"/>
    <property type="match status" value="1"/>
</dbReference>
<dbReference type="InterPro" id="IPR017959">
    <property type="entry name" value="Asn/Gln-tRNA_amidoTrfase_suB/E"/>
</dbReference>
<feature type="domain" description="Asn/Gln amidotransferase" evidence="11">
    <location>
        <begin position="340"/>
        <end position="496"/>
    </location>
</feature>
<evidence type="ECO:0000256" key="9">
    <source>
        <dbReference type="ARBA" id="ARBA00047913"/>
    </source>
</evidence>
<dbReference type="GO" id="GO:0006412">
    <property type="term" value="P:translation"/>
    <property type="evidence" value="ECO:0007669"/>
    <property type="project" value="UniProtKB-UniRule"/>
</dbReference>
<comment type="catalytic activity">
    <reaction evidence="9 10">
        <text>L-glutamyl-tRNA(Gln) + L-glutamine + ATP + H2O = L-glutaminyl-tRNA(Gln) + L-glutamate + ADP + phosphate + H(+)</text>
        <dbReference type="Rhea" id="RHEA:17521"/>
        <dbReference type="Rhea" id="RHEA-COMP:9681"/>
        <dbReference type="Rhea" id="RHEA-COMP:9684"/>
        <dbReference type="ChEBI" id="CHEBI:15377"/>
        <dbReference type="ChEBI" id="CHEBI:15378"/>
        <dbReference type="ChEBI" id="CHEBI:29985"/>
        <dbReference type="ChEBI" id="CHEBI:30616"/>
        <dbReference type="ChEBI" id="CHEBI:43474"/>
        <dbReference type="ChEBI" id="CHEBI:58359"/>
        <dbReference type="ChEBI" id="CHEBI:78520"/>
        <dbReference type="ChEBI" id="CHEBI:78521"/>
        <dbReference type="ChEBI" id="CHEBI:456216"/>
    </reaction>
</comment>
<dbReference type="InterPro" id="IPR017958">
    <property type="entry name" value="Gln-tRNA_amidoTrfase_suB_CS"/>
</dbReference>
<evidence type="ECO:0000256" key="2">
    <source>
        <dbReference type="ARBA" id="ARBA00011123"/>
    </source>
</evidence>
<dbReference type="Pfam" id="PF02637">
    <property type="entry name" value="GatB_Yqey"/>
    <property type="match status" value="1"/>
</dbReference>
<dbReference type="InterPro" id="IPR006075">
    <property type="entry name" value="Asn/Gln-tRNA_Trfase_suB/E_cat"/>
</dbReference>
<evidence type="ECO:0000313" key="13">
    <source>
        <dbReference type="Proteomes" id="UP000317371"/>
    </source>
</evidence>
<dbReference type="InParanoid" id="A0A540VDQ3"/>
<evidence type="ECO:0000256" key="6">
    <source>
        <dbReference type="ARBA" id="ARBA00022917"/>
    </source>
</evidence>
<keyword evidence="13" id="KW-1185">Reference proteome</keyword>
<gene>
    <name evidence="10 12" type="primary">gatB</name>
    <name evidence="12" type="ORF">FKZ61_14900</name>
</gene>
<dbReference type="RefSeq" id="WP_141610938.1">
    <property type="nucleotide sequence ID" value="NZ_VIGC02000019.1"/>
</dbReference>
<dbReference type="PROSITE" id="PS01234">
    <property type="entry name" value="GATB"/>
    <property type="match status" value="1"/>
</dbReference>
<dbReference type="InterPro" id="IPR018027">
    <property type="entry name" value="Asn/Gln_amidotransferase"/>
</dbReference>
<sequence>MTVATPMEKHARYELVVGMEVHAQLLTRSKMFCRCSTDYAGAPPNTRVCPVCLGMPGSLPVINRAAVEATIKTGLALNCEIAETAVFARKNYMYPDLPKGYQISQFELPLCKNGWLEIELEDGSTKRIRIRRAHLEEDTGRSVHVGGYSLVDLNRAGVPLLEIVTEADINSPEEAYAYLTKLRTILRYLGVNSGDMEKGALRCEPNISVRTLEQKARGEYGTKVEVKNLNSFRSVRNAIAYEMARQIALLEAGGTVEQVNMGWDEAQQRTVLQRSKESSHDYRYFPEPDLPPLAVSREWVTEIAATLPELPDAKRARYEREWGVRPVEARILTDEKLVADYFEAAVAAYGTEAGKPQRMANWMTGEFFRLLYADGEGQDLRQIADVKVQPHQLAALLKLVDDKTINANTGKKVLQIMYETGEDPQAIVAREGLAMVSDTSVIDQAIQEILEANAAEVARYRAGEAKLFGFFMGQVMRATRGKADPNTARQRLQELLDG</sequence>
<organism evidence="12 13">
    <name type="scientific">Litorilinea aerophila</name>
    <dbReference type="NCBI Taxonomy" id="1204385"/>
    <lineage>
        <taxon>Bacteria</taxon>
        <taxon>Bacillati</taxon>
        <taxon>Chloroflexota</taxon>
        <taxon>Caldilineae</taxon>
        <taxon>Caldilineales</taxon>
        <taxon>Caldilineaceae</taxon>
        <taxon>Litorilinea</taxon>
    </lineage>
</organism>
<evidence type="ECO:0000256" key="8">
    <source>
        <dbReference type="ARBA" id="ARBA00047380"/>
    </source>
</evidence>
<keyword evidence="3 10" id="KW-0436">Ligase</keyword>
<dbReference type="GO" id="GO:0050566">
    <property type="term" value="F:asparaginyl-tRNA synthase (glutamine-hydrolyzing) activity"/>
    <property type="evidence" value="ECO:0007669"/>
    <property type="project" value="RHEA"/>
</dbReference>
<dbReference type="InterPro" id="IPR023168">
    <property type="entry name" value="GatB_Yqey_C_2"/>
</dbReference>
<evidence type="ECO:0000256" key="10">
    <source>
        <dbReference type="HAMAP-Rule" id="MF_00121"/>
    </source>
</evidence>
<dbReference type="SUPFAM" id="SSF55931">
    <property type="entry name" value="Glutamine synthetase/guanido kinase"/>
    <property type="match status" value="1"/>
</dbReference>
<keyword evidence="5 10" id="KW-0067">ATP-binding</keyword>
<dbReference type="EMBL" id="VIGC01000019">
    <property type="protein sequence ID" value="TQE94896.1"/>
    <property type="molecule type" value="Genomic_DNA"/>
</dbReference>
<keyword evidence="12" id="KW-0808">Transferase</keyword>